<evidence type="ECO:0000313" key="3">
    <source>
        <dbReference type="EMBL" id="TCS39668.1"/>
    </source>
</evidence>
<dbReference type="Pfam" id="PF13646">
    <property type="entry name" value="HEAT_2"/>
    <property type="match status" value="2"/>
</dbReference>
<dbReference type="Gene3D" id="1.25.10.10">
    <property type="entry name" value="Leucine-rich Repeat Variant"/>
    <property type="match status" value="1"/>
</dbReference>
<accession>A0A4R3I233</accession>
<dbReference type="InterPro" id="IPR011989">
    <property type="entry name" value="ARM-like"/>
</dbReference>
<keyword evidence="2" id="KW-0732">Signal</keyword>
<proteinExistence type="predicted"/>
<name>A0A4R3I233_PAULE</name>
<feature type="compositionally biased region" description="Basic and acidic residues" evidence="1">
    <location>
        <begin position="86"/>
        <end position="95"/>
    </location>
</feature>
<organism evidence="3 4">
    <name type="scientific">Paucimonas lemoignei</name>
    <name type="common">Pseudomonas lemoignei</name>
    <dbReference type="NCBI Taxonomy" id="29443"/>
    <lineage>
        <taxon>Bacteria</taxon>
        <taxon>Pseudomonadati</taxon>
        <taxon>Pseudomonadota</taxon>
        <taxon>Betaproteobacteria</taxon>
        <taxon>Burkholderiales</taxon>
        <taxon>Burkholderiaceae</taxon>
        <taxon>Paucimonas</taxon>
    </lineage>
</organism>
<sequence length="314" mass="33594">MKISVPVLFACSGISFALGVFVAWQMLPTAASGDMAATPATQTVSAAATNGNQVAELWNARSTQHAGTSQPSALDAQRVAAPSGNEEQKMRERAQSDSAYLRTLIQRFESERDPEARELIKSVLATVQKPEAMAFFARMAHSSDPNQRKEGYAMLQQMGPDTPEMRNLLKQALSTEQSPELLAQAIAALRPSATDPAEAEAILAQLGNLTQHADPAVRSQSVLQLGQWDKTGANQGRLAQALTDPAPEVRQAAVFAVAQSGARSDALKSALMGIVNNANESKAVKGSALQVLERFSLSKDEYARYMQARTQAGL</sequence>
<evidence type="ECO:0000256" key="2">
    <source>
        <dbReference type="SAM" id="SignalP"/>
    </source>
</evidence>
<evidence type="ECO:0000313" key="4">
    <source>
        <dbReference type="Proteomes" id="UP000295382"/>
    </source>
</evidence>
<dbReference type="EMBL" id="SLZQ01000001">
    <property type="protein sequence ID" value="TCS39668.1"/>
    <property type="molecule type" value="Genomic_DNA"/>
</dbReference>
<dbReference type="SUPFAM" id="SSF48371">
    <property type="entry name" value="ARM repeat"/>
    <property type="match status" value="1"/>
</dbReference>
<evidence type="ECO:0000256" key="1">
    <source>
        <dbReference type="SAM" id="MobiDB-lite"/>
    </source>
</evidence>
<comment type="caution">
    <text evidence="3">The sequence shown here is derived from an EMBL/GenBank/DDBJ whole genome shotgun (WGS) entry which is preliminary data.</text>
</comment>
<gene>
    <name evidence="3" type="ORF">EDC30_101627</name>
</gene>
<feature type="chain" id="PRO_5020301799" evidence="2">
    <location>
        <begin position="18"/>
        <end position="314"/>
    </location>
</feature>
<dbReference type="AlphaFoldDB" id="A0A4R3I233"/>
<dbReference type="InterPro" id="IPR016024">
    <property type="entry name" value="ARM-type_fold"/>
</dbReference>
<feature type="region of interest" description="Disordered" evidence="1">
    <location>
        <begin position="61"/>
        <end position="96"/>
    </location>
</feature>
<protein>
    <submittedName>
        <fullName evidence="3">HEAT repeat protein</fullName>
    </submittedName>
</protein>
<feature type="signal peptide" evidence="2">
    <location>
        <begin position="1"/>
        <end position="17"/>
    </location>
</feature>
<feature type="compositionally biased region" description="Polar residues" evidence="1">
    <location>
        <begin position="61"/>
        <end position="72"/>
    </location>
</feature>
<dbReference type="Proteomes" id="UP000295382">
    <property type="component" value="Unassembled WGS sequence"/>
</dbReference>
<keyword evidence="4" id="KW-1185">Reference proteome</keyword>
<reference evidence="3 4" key="1">
    <citation type="submission" date="2019-03" db="EMBL/GenBank/DDBJ databases">
        <title>Genomic Encyclopedia of Type Strains, Phase IV (KMG-IV): sequencing the most valuable type-strain genomes for metagenomic binning, comparative biology and taxonomic classification.</title>
        <authorList>
            <person name="Goeker M."/>
        </authorList>
    </citation>
    <scope>NUCLEOTIDE SEQUENCE [LARGE SCALE GENOMIC DNA]</scope>
    <source>
        <strain evidence="3 4">DSM 7445</strain>
    </source>
</reference>